<keyword evidence="3" id="KW-1185">Reference proteome</keyword>
<organism evidence="2 3">
    <name type="scientific">Haoranjiania flava</name>
    <dbReference type="NCBI Taxonomy" id="1856322"/>
    <lineage>
        <taxon>Bacteria</taxon>
        <taxon>Pseudomonadati</taxon>
        <taxon>Bacteroidota</taxon>
        <taxon>Chitinophagia</taxon>
        <taxon>Chitinophagales</taxon>
        <taxon>Chitinophagaceae</taxon>
        <taxon>Haoranjiania</taxon>
    </lineage>
</organism>
<comment type="caution">
    <text evidence="2">The sequence shown here is derived from an EMBL/GenBank/DDBJ whole genome shotgun (WGS) entry which is preliminary data.</text>
</comment>
<evidence type="ECO:0000313" key="3">
    <source>
        <dbReference type="Proteomes" id="UP001209317"/>
    </source>
</evidence>
<dbReference type="Gene3D" id="1.10.260.40">
    <property type="entry name" value="lambda repressor-like DNA-binding domains"/>
    <property type="match status" value="1"/>
</dbReference>
<dbReference type="Pfam" id="PF01381">
    <property type="entry name" value="HTH_3"/>
    <property type="match status" value="1"/>
</dbReference>
<protein>
    <submittedName>
        <fullName evidence="2">Helix-turn-helix transcriptional regulator</fullName>
    </submittedName>
</protein>
<dbReference type="SMART" id="SM00530">
    <property type="entry name" value="HTH_XRE"/>
    <property type="match status" value="1"/>
</dbReference>
<dbReference type="CDD" id="cd00093">
    <property type="entry name" value="HTH_XRE"/>
    <property type="match status" value="1"/>
</dbReference>
<dbReference type="SUPFAM" id="SSF47413">
    <property type="entry name" value="lambda repressor-like DNA-binding domains"/>
    <property type="match status" value="1"/>
</dbReference>
<dbReference type="RefSeq" id="WP_263038110.1">
    <property type="nucleotide sequence ID" value="NZ_JAOTPL010000011.1"/>
</dbReference>
<dbReference type="PROSITE" id="PS50943">
    <property type="entry name" value="HTH_CROC1"/>
    <property type="match status" value="1"/>
</dbReference>
<feature type="domain" description="HTH cro/C1-type" evidence="1">
    <location>
        <begin position="47"/>
        <end position="100"/>
    </location>
</feature>
<reference evidence="2" key="1">
    <citation type="submission" date="2022-10" db="EMBL/GenBank/DDBJ databases">
        <authorList>
            <person name="Kim H.S."/>
            <person name="Kim J.-S."/>
            <person name="Suh M.K."/>
            <person name="Eom M.K."/>
            <person name="Lee J.-S."/>
        </authorList>
    </citation>
    <scope>NUCLEOTIDE SEQUENCE</scope>
    <source>
        <strain evidence="2">LIP-5</strain>
    </source>
</reference>
<dbReference type="EMBL" id="JAOTPL010000011">
    <property type="protein sequence ID" value="MCU7694624.1"/>
    <property type="molecule type" value="Genomic_DNA"/>
</dbReference>
<dbReference type="GO" id="GO:0003677">
    <property type="term" value="F:DNA binding"/>
    <property type="evidence" value="ECO:0007669"/>
    <property type="project" value="InterPro"/>
</dbReference>
<dbReference type="AlphaFoldDB" id="A0AAE3IN28"/>
<evidence type="ECO:0000259" key="1">
    <source>
        <dbReference type="PROSITE" id="PS50943"/>
    </source>
</evidence>
<dbReference type="InterPro" id="IPR010982">
    <property type="entry name" value="Lambda_DNA-bd_dom_sf"/>
</dbReference>
<evidence type="ECO:0000313" key="2">
    <source>
        <dbReference type="EMBL" id="MCU7694624.1"/>
    </source>
</evidence>
<dbReference type="InterPro" id="IPR001387">
    <property type="entry name" value="Cro/C1-type_HTH"/>
</dbReference>
<gene>
    <name evidence="2" type="ORF">OD355_08865</name>
</gene>
<sequence length="157" mass="18065">MNKKDLHQKLEQAFGPLTESNWKQMAQQRQKEASWRKHSQRIALAVLRSLRTQQITQVRLSEMLDVTPQQVNKWLRGNENLTLDTISKLEDVLNLELLQITGKAKYTTVNASASLKRNFTHVYSPAHEPFRAIYETKVIPMKSISPITLKSSLTCYG</sequence>
<name>A0AAE3IN28_9BACT</name>
<accession>A0AAE3IN28</accession>
<dbReference type="Proteomes" id="UP001209317">
    <property type="component" value="Unassembled WGS sequence"/>
</dbReference>
<proteinExistence type="predicted"/>